<feature type="compositionally biased region" description="Basic and acidic residues" evidence="5">
    <location>
        <begin position="178"/>
        <end position="193"/>
    </location>
</feature>
<evidence type="ECO:0000313" key="9">
    <source>
        <dbReference type="EMBL" id="ONM06680.1"/>
    </source>
</evidence>
<dbReference type="PaxDb" id="4577-GRMZM2G024680_P01"/>
<feature type="non-terminal residue" evidence="7">
    <location>
        <position position="216"/>
    </location>
</feature>
<evidence type="ECO:0000256" key="5">
    <source>
        <dbReference type="SAM" id="MobiDB-lite"/>
    </source>
</evidence>
<reference evidence="8" key="4">
    <citation type="submission" date="2016-01" db="EMBL/GenBank/DDBJ databases">
        <authorList>
            <person name="Oliw E.H."/>
        </authorList>
    </citation>
    <scope>NUCLEOTIDE SEQUENCE</scope>
</reference>
<dbReference type="ExpressionAtlas" id="A0A060D1S0">
    <property type="expression patterns" value="baseline and differential"/>
</dbReference>
<evidence type="ECO:0000313" key="10">
    <source>
        <dbReference type="EnsemblPlants" id="Zm00001eb048740_P001"/>
    </source>
</evidence>
<reference evidence="10" key="5">
    <citation type="submission" date="2019-07" db="EMBL/GenBank/DDBJ databases">
        <authorList>
            <person name="Seetharam A."/>
            <person name="Woodhouse M."/>
            <person name="Cannon E."/>
        </authorList>
    </citation>
    <scope>NUCLEOTIDE SEQUENCE [LARGE SCALE GENOMIC DNA]</scope>
    <source>
        <strain evidence="10">cv. B73</strain>
    </source>
</reference>
<evidence type="ECO:0000256" key="3">
    <source>
        <dbReference type="ARBA" id="ARBA00022843"/>
    </source>
</evidence>
<feature type="domain" description="Tify" evidence="6">
    <location>
        <begin position="84"/>
        <end position="119"/>
    </location>
</feature>
<comment type="similarity">
    <text evidence="1 4">Belongs to the TIFY/JAZ family.</text>
</comment>
<reference evidence="7" key="1">
    <citation type="submission" date="2014-04" db="EMBL/GenBank/DDBJ databases">
        <title>The Maize TFome - Development of a transcription factor open reading frame collection for functional genomics.</title>
        <authorList>
            <person name="Burdo B."/>
            <person name="Gray J."/>
            <person name="Goetting-Minesky M.P."/>
            <person name="Wittler B."/>
            <person name="Hunt M."/>
            <person name="Li T."/>
            <person name="Velliquette D."/>
            <person name="Thomas J."/>
            <person name="Gentzel I."/>
            <person name="Dos Santos Brito M."/>
            <person name="Mejia-Guerra M.K."/>
            <person name="Connolly L.N."/>
            <person name="Qaisi D."/>
            <person name="Li W."/>
            <person name="Casas M.I."/>
            <person name="Doseff A.I."/>
            <person name="Grotewold E."/>
        </authorList>
    </citation>
    <scope>NUCLEOTIDE SEQUENCE</scope>
</reference>
<evidence type="ECO:0000256" key="2">
    <source>
        <dbReference type="ARBA" id="ARBA00022819"/>
    </source>
</evidence>
<dbReference type="KEGG" id="zma:103643602"/>
<comment type="subcellular location">
    <subcellularLocation>
        <location evidence="4">Nucleus</location>
    </subcellularLocation>
</comment>
<dbReference type="RefSeq" id="XP_008664988.1">
    <property type="nucleotide sequence ID" value="XM_008666766.1"/>
</dbReference>
<dbReference type="Pfam" id="PF09425">
    <property type="entry name" value="Jas_motif"/>
    <property type="match status" value="1"/>
</dbReference>
<name>A0A060D1S0_MAIZE</name>
<keyword evidence="11" id="KW-1185">Reference proteome</keyword>
<gene>
    <name evidence="7" type="primary">ZIM21</name>
    <name evidence="10" type="synonym">LOC103643602</name>
    <name evidence="9" type="ORF">ZEAMMB73_Zm00001d033048</name>
</gene>
<reference evidence="9 11" key="3">
    <citation type="submission" date="2015-12" db="EMBL/GenBank/DDBJ databases">
        <title>Update maize B73 reference genome by single molecule sequencing technologies.</title>
        <authorList>
            <consortium name="Maize Genome Sequencing Project"/>
            <person name="Ware D."/>
        </authorList>
    </citation>
    <scope>NUCLEOTIDE SEQUENCE [LARGE SCALE GENOMIC DNA]</scope>
    <source>
        <strain evidence="11">cv. B73</strain>
        <tissue evidence="9">Seedling</tissue>
    </source>
</reference>
<accession>A0A317Y4S2</accession>
<organism evidence="7">
    <name type="scientific">Zea mays</name>
    <name type="common">Maize</name>
    <dbReference type="NCBI Taxonomy" id="4577"/>
    <lineage>
        <taxon>Eukaryota</taxon>
        <taxon>Viridiplantae</taxon>
        <taxon>Streptophyta</taxon>
        <taxon>Embryophyta</taxon>
        <taxon>Tracheophyta</taxon>
        <taxon>Spermatophyta</taxon>
        <taxon>Magnoliopsida</taxon>
        <taxon>Liliopsida</taxon>
        <taxon>Poales</taxon>
        <taxon>Poaceae</taxon>
        <taxon>PACMAD clade</taxon>
        <taxon>Panicoideae</taxon>
        <taxon>Andropogonodae</taxon>
        <taxon>Andropogoneae</taxon>
        <taxon>Tripsacinae</taxon>
        <taxon>Zea</taxon>
    </lineage>
</organism>
<sequence>MAASGNNRFSLTCARLRKFMMEQNRKVRMDDLVGSSSFQRPLQLTPVPVATGPAAAAAWETGTSRTTLPLFPVRTAGTAEITRPEEGKATLTIFYQGQVSTFHHFPADRAKVLMQMASSVTGNTPEKGVAVATAVPKKAQTSDDQPSPAGAGMPPIARKLTLQNFLRKRKNRIAGTDDADRNEDASPWKKRDSAAGAGGTPAGDVPDDASWLALRL</sequence>
<proteinExistence type="evidence at protein level"/>
<dbReference type="Gramene" id="Zm00001eb048740_T001">
    <property type="protein sequence ID" value="Zm00001eb048740_P001"/>
    <property type="gene ID" value="Zm00001eb048740"/>
</dbReference>
<dbReference type="SMART" id="SM00979">
    <property type="entry name" value="TIFY"/>
    <property type="match status" value="1"/>
</dbReference>
<dbReference type="IntAct" id="A0A060D1S0">
    <property type="interactions" value="3"/>
</dbReference>
<keyword evidence="2 4" id="KW-1184">Jasmonic acid signaling pathway</keyword>
<dbReference type="GO" id="GO:0009611">
    <property type="term" value="P:response to wounding"/>
    <property type="evidence" value="ECO:0000318"/>
    <property type="project" value="GO_Central"/>
</dbReference>
<dbReference type="OMA" id="GGEPWED"/>
<dbReference type="Proteomes" id="UP000007305">
    <property type="component" value="Chromosome 1"/>
</dbReference>
<dbReference type="InterPro" id="IPR018467">
    <property type="entry name" value="CCT_CS"/>
</dbReference>
<evidence type="ECO:0000313" key="7">
    <source>
        <dbReference type="EMBL" id="AIB05255.1"/>
    </source>
</evidence>
<dbReference type="GeneID" id="103643602"/>
<comment type="function">
    <text evidence="4">Repressor of jasmonate responses.</text>
</comment>
<accession>A0A060D1S0</accession>
<keyword evidence="4" id="KW-0539">Nucleus</keyword>
<dbReference type="EMBL" id="CM007647">
    <property type="protein sequence ID" value="ONM06680.1"/>
    <property type="molecule type" value="Genomic_DNA"/>
</dbReference>
<protein>
    <recommendedName>
        <fullName evidence="4">Protein TIFY</fullName>
    </recommendedName>
    <alternativeName>
        <fullName evidence="4">Jasmonate ZIM domain-containing protein</fullName>
    </alternativeName>
</protein>
<dbReference type="GO" id="GO:0031347">
    <property type="term" value="P:regulation of defense response"/>
    <property type="evidence" value="ECO:0000318"/>
    <property type="project" value="GO_Central"/>
</dbReference>
<dbReference type="PROSITE" id="PS51320">
    <property type="entry name" value="TIFY"/>
    <property type="match status" value="1"/>
</dbReference>
<reference evidence="10" key="6">
    <citation type="submission" date="2021-05" db="UniProtKB">
        <authorList>
            <consortium name="EnsemblPlants"/>
        </authorList>
    </citation>
    <scope>IDENTIFICATION</scope>
    <source>
        <strain evidence="10">cv. B73</strain>
    </source>
</reference>
<keyword evidence="12" id="KW-1267">Proteomics identification</keyword>
<dbReference type="PANTHER" id="PTHR33077:SF73">
    <property type="entry name" value="PROTEIN TIFY"/>
    <property type="match status" value="1"/>
</dbReference>
<evidence type="ECO:0007829" key="12">
    <source>
        <dbReference type="PeptideAtlas" id="A0A060D1S0"/>
    </source>
</evidence>
<reference evidence="8" key="2">
    <citation type="journal article" date="2015" name="Mol. Genet. Genomics">
        <title>Isolation, structural analysis, and expression characteristics of the maize TIFY gene family.</title>
        <authorList>
            <person name="Zhang Z."/>
            <person name="Li X."/>
            <person name="Wu Z."/>
        </authorList>
    </citation>
    <scope>NUCLEOTIDE SEQUENCE</scope>
</reference>
<dbReference type="OrthoDB" id="606362at2759"/>
<evidence type="ECO:0000256" key="1">
    <source>
        <dbReference type="ARBA" id="ARBA00008614"/>
    </source>
</evidence>
<dbReference type="STRING" id="4577.A0A060D1S0"/>
<dbReference type="SMR" id="A0A060D1S0"/>
<dbReference type="AlphaFoldDB" id="A0A060D1S0"/>
<dbReference type="HOGENOM" id="CLU_051749_1_1_1"/>
<dbReference type="InterPro" id="IPR040390">
    <property type="entry name" value="TIFY/JAZ"/>
</dbReference>
<evidence type="ECO:0000313" key="11">
    <source>
        <dbReference type="Proteomes" id="UP000007305"/>
    </source>
</evidence>
<evidence type="ECO:0000256" key="4">
    <source>
        <dbReference type="RuleBase" id="RU369065"/>
    </source>
</evidence>
<evidence type="ECO:0000259" key="6">
    <source>
        <dbReference type="PROSITE" id="PS51320"/>
    </source>
</evidence>
<dbReference type="EMBL" id="KJ727764">
    <property type="protein sequence ID" value="AIB05255.1"/>
    <property type="molecule type" value="mRNA"/>
</dbReference>
<feature type="region of interest" description="Disordered" evidence="5">
    <location>
        <begin position="169"/>
        <end position="209"/>
    </location>
</feature>
<dbReference type="GO" id="GO:2000022">
    <property type="term" value="P:regulation of jasmonic acid mediated signaling pathway"/>
    <property type="evidence" value="ECO:0000318"/>
    <property type="project" value="GO_Central"/>
</dbReference>
<feature type="region of interest" description="Disordered" evidence="5">
    <location>
        <begin position="135"/>
        <end position="157"/>
    </location>
</feature>
<keyword evidence="3" id="KW-0832">Ubl conjugation</keyword>
<dbReference type="PANTHER" id="PTHR33077">
    <property type="entry name" value="PROTEIN TIFY 4A-RELATED-RELATED"/>
    <property type="match status" value="1"/>
</dbReference>
<dbReference type="GO" id="GO:0005634">
    <property type="term" value="C:nucleus"/>
    <property type="evidence" value="ECO:0000318"/>
    <property type="project" value="GO_Central"/>
</dbReference>
<dbReference type="EMBL" id="KU512859">
    <property type="protein sequence ID" value="AND66092.1"/>
    <property type="molecule type" value="mRNA"/>
</dbReference>
<dbReference type="InterPro" id="IPR010399">
    <property type="entry name" value="Tify_dom"/>
</dbReference>
<dbReference type="Pfam" id="PF06200">
    <property type="entry name" value="tify"/>
    <property type="match status" value="1"/>
</dbReference>
<dbReference type="EnsemblPlants" id="Zm00001eb048740_T001">
    <property type="protein sequence ID" value="Zm00001eb048740_P001"/>
    <property type="gene ID" value="Zm00001eb048740"/>
</dbReference>
<evidence type="ECO:0000313" key="8">
    <source>
        <dbReference type="EMBL" id="AND66092.1"/>
    </source>
</evidence>
<comment type="domain">
    <text evidence="4">The jas domain is required for interaction with COI1.</text>
</comment>
<dbReference type="eggNOG" id="ENOG502R4IH">
    <property type="taxonomic scope" value="Eukaryota"/>
</dbReference>